<dbReference type="InterPro" id="IPR036390">
    <property type="entry name" value="WH_DNA-bd_sf"/>
</dbReference>
<sequence length="181" mass="19415">MDDSLEVSQAAQYKALGHPLRHRILFALGTEPATISGLARMLDQRKGNIAHHLGVLHDAGLVRIVESRQVRGGTEHYYLRAARRLMFTGSGAGAQGPVIVRAVADELATAEPVGGRIRNVRLTAEQAETVAAALEKLVDDLPDAGDDAERYGILVTLYKPRPADTPEQGACRSQADQAVTS</sequence>
<proteinExistence type="predicted"/>
<dbReference type="InterPro" id="IPR051011">
    <property type="entry name" value="Metal_resp_trans_reg"/>
</dbReference>
<dbReference type="Gene3D" id="1.10.10.10">
    <property type="entry name" value="Winged helix-like DNA-binding domain superfamily/Winged helix DNA-binding domain"/>
    <property type="match status" value="1"/>
</dbReference>
<evidence type="ECO:0000256" key="4">
    <source>
        <dbReference type="SAM" id="MobiDB-lite"/>
    </source>
</evidence>
<evidence type="ECO:0000256" key="2">
    <source>
        <dbReference type="ARBA" id="ARBA00023125"/>
    </source>
</evidence>
<evidence type="ECO:0000259" key="5">
    <source>
        <dbReference type="SMART" id="SM00418"/>
    </source>
</evidence>
<dbReference type="PANTHER" id="PTHR43132">
    <property type="entry name" value="ARSENICAL RESISTANCE OPERON REPRESSOR ARSR-RELATED"/>
    <property type="match status" value="1"/>
</dbReference>
<dbReference type="InterPro" id="IPR036388">
    <property type="entry name" value="WH-like_DNA-bd_sf"/>
</dbReference>
<reference evidence="7" key="1">
    <citation type="journal article" date="2019" name="Int. J. Syst. Evol. Microbiol.">
        <title>The Global Catalogue of Microorganisms (GCM) 10K type strain sequencing project: providing services to taxonomists for standard genome sequencing and annotation.</title>
        <authorList>
            <consortium name="The Broad Institute Genomics Platform"/>
            <consortium name="The Broad Institute Genome Sequencing Center for Infectious Disease"/>
            <person name="Wu L."/>
            <person name="Ma J."/>
        </authorList>
    </citation>
    <scope>NUCLEOTIDE SEQUENCE [LARGE SCALE GENOMIC DNA]</scope>
    <source>
        <strain evidence="7">JCM 9458</strain>
    </source>
</reference>
<dbReference type="Pfam" id="PF01022">
    <property type="entry name" value="HTH_5"/>
    <property type="match status" value="1"/>
</dbReference>
<dbReference type="EMBL" id="BAAAYN010000030">
    <property type="protein sequence ID" value="GAA3390875.1"/>
    <property type="molecule type" value="Genomic_DNA"/>
</dbReference>
<dbReference type="PANTHER" id="PTHR43132:SF2">
    <property type="entry name" value="ARSENICAL RESISTANCE OPERON REPRESSOR ARSR-RELATED"/>
    <property type="match status" value="1"/>
</dbReference>
<dbReference type="InterPro" id="IPR001845">
    <property type="entry name" value="HTH_ArsR_DNA-bd_dom"/>
</dbReference>
<dbReference type="InterPro" id="IPR011991">
    <property type="entry name" value="ArsR-like_HTH"/>
</dbReference>
<keyword evidence="2" id="KW-0238">DNA-binding</keyword>
<keyword evidence="1" id="KW-0805">Transcription regulation</keyword>
<organism evidence="6 7">
    <name type="scientific">Cryptosporangium minutisporangium</name>
    <dbReference type="NCBI Taxonomy" id="113569"/>
    <lineage>
        <taxon>Bacteria</taxon>
        <taxon>Bacillati</taxon>
        <taxon>Actinomycetota</taxon>
        <taxon>Actinomycetes</taxon>
        <taxon>Cryptosporangiales</taxon>
        <taxon>Cryptosporangiaceae</taxon>
        <taxon>Cryptosporangium</taxon>
    </lineage>
</organism>
<dbReference type="RefSeq" id="WP_345730306.1">
    <property type="nucleotide sequence ID" value="NZ_BAAAYN010000030.1"/>
</dbReference>
<keyword evidence="7" id="KW-1185">Reference proteome</keyword>
<dbReference type="Proteomes" id="UP001501676">
    <property type="component" value="Unassembled WGS sequence"/>
</dbReference>
<accession>A0ABP6T2P1</accession>
<feature type="region of interest" description="Disordered" evidence="4">
    <location>
        <begin position="161"/>
        <end position="181"/>
    </location>
</feature>
<protein>
    <recommendedName>
        <fullName evidence="5">HTH arsR-type domain-containing protein</fullName>
    </recommendedName>
</protein>
<evidence type="ECO:0000256" key="1">
    <source>
        <dbReference type="ARBA" id="ARBA00023015"/>
    </source>
</evidence>
<keyword evidence="3" id="KW-0804">Transcription</keyword>
<dbReference type="CDD" id="cd00090">
    <property type="entry name" value="HTH_ARSR"/>
    <property type="match status" value="1"/>
</dbReference>
<name>A0ABP6T2P1_9ACTN</name>
<gene>
    <name evidence="6" type="ORF">GCM10020369_46560</name>
</gene>
<evidence type="ECO:0000313" key="7">
    <source>
        <dbReference type="Proteomes" id="UP001501676"/>
    </source>
</evidence>
<comment type="caution">
    <text evidence="6">The sequence shown here is derived from an EMBL/GenBank/DDBJ whole genome shotgun (WGS) entry which is preliminary data.</text>
</comment>
<evidence type="ECO:0000256" key="3">
    <source>
        <dbReference type="ARBA" id="ARBA00023163"/>
    </source>
</evidence>
<dbReference type="SMART" id="SM00418">
    <property type="entry name" value="HTH_ARSR"/>
    <property type="match status" value="1"/>
</dbReference>
<feature type="domain" description="HTH arsR-type" evidence="5">
    <location>
        <begin position="9"/>
        <end position="88"/>
    </location>
</feature>
<evidence type="ECO:0000313" key="6">
    <source>
        <dbReference type="EMBL" id="GAA3390875.1"/>
    </source>
</evidence>
<dbReference type="SUPFAM" id="SSF46785">
    <property type="entry name" value="Winged helix' DNA-binding domain"/>
    <property type="match status" value="1"/>
</dbReference>